<proteinExistence type="predicted"/>
<feature type="region of interest" description="Disordered" evidence="1">
    <location>
        <begin position="130"/>
        <end position="149"/>
    </location>
</feature>
<feature type="compositionally biased region" description="Acidic residues" evidence="1">
    <location>
        <begin position="136"/>
        <end position="149"/>
    </location>
</feature>
<name>A0ABP0I474_9DINO</name>
<protein>
    <submittedName>
        <fullName evidence="2">Uncharacterized protein</fullName>
    </submittedName>
</protein>
<gene>
    <name evidence="2" type="ORF">CCMP2556_LOCUS4323</name>
</gene>
<dbReference type="Proteomes" id="UP001642484">
    <property type="component" value="Unassembled WGS sequence"/>
</dbReference>
<comment type="caution">
    <text evidence="2">The sequence shown here is derived from an EMBL/GenBank/DDBJ whole genome shotgun (WGS) entry which is preliminary data.</text>
</comment>
<evidence type="ECO:0000256" key="1">
    <source>
        <dbReference type="SAM" id="MobiDB-lite"/>
    </source>
</evidence>
<organism evidence="2 3">
    <name type="scientific">Durusdinium trenchii</name>
    <dbReference type="NCBI Taxonomy" id="1381693"/>
    <lineage>
        <taxon>Eukaryota</taxon>
        <taxon>Sar</taxon>
        <taxon>Alveolata</taxon>
        <taxon>Dinophyceae</taxon>
        <taxon>Suessiales</taxon>
        <taxon>Symbiodiniaceae</taxon>
        <taxon>Durusdinium</taxon>
    </lineage>
</organism>
<accession>A0ABP0I474</accession>
<keyword evidence="3" id="KW-1185">Reference proteome</keyword>
<feature type="region of interest" description="Disordered" evidence="1">
    <location>
        <begin position="1"/>
        <end position="28"/>
    </location>
</feature>
<evidence type="ECO:0000313" key="3">
    <source>
        <dbReference type="Proteomes" id="UP001642484"/>
    </source>
</evidence>
<feature type="compositionally biased region" description="Polar residues" evidence="1">
    <location>
        <begin position="16"/>
        <end position="28"/>
    </location>
</feature>
<dbReference type="EMBL" id="CAXAMN010001769">
    <property type="protein sequence ID" value="CAK8996110.1"/>
    <property type="molecule type" value="Genomic_DNA"/>
</dbReference>
<evidence type="ECO:0000313" key="2">
    <source>
        <dbReference type="EMBL" id="CAK8996110.1"/>
    </source>
</evidence>
<feature type="compositionally biased region" description="Basic and acidic residues" evidence="1">
    <location>
        <begin position="1"/>
        <end position="12"/>
    </location>
</feature>
<sequence>METHLKGEETLKSRVISPTPSSLCPTESTAVGCAELHDLEEEGEQRPTSRCTGEVRSWTQVSERLRGLFQELAEEDLEDTHEAPASPFGSVLACGTQTDAPRSVEADLSEVENVSWRDWQAVGSRLAKVLRRMSPEDSEEEDEAEPEPI</sequence>
<reference evidence="2 3" key="1">
    <citation type="submission" date="2024-02" db="EMBL/GenBank/DDBJ databases">
        <authorList>
            <person name="Chen Y."/>
            <person name="Shah S."/>
            <person name="Dougan E. K."/>
            <person name="Thang M."/>
            <person name="Chan C."/>
        </authorList>
    </citation>
    <scope>NUCLEOTIDE SEQUENCE [LARGE SCALE GENOMIC DNA]</scope>
</reference>